<evidence type="ECO:0000259" key="3">
    <source>
        <dbReference type="Pfam" id="PF14739"/>
    </source>
</evidence>
<dbReference type="STRING" id="244447.ENSCSEP00000018033"/>
<dbReference type="Pfam" id="PF14739">
    <property type="entry name" value="DUF4472"/>
    <property type="match status" value="1"/>
</dbReference>
<dbReference type="PANTHER" id="PTHR22106">
    <property type="entry name" value="COILED-COIL DOMAIN-CONTAINING PROTEIN 78"/>
    <property type="match status" value="1"/>
</dbReference>
<reference evidence="4 5" key="1">
    <citation type="journal article" date="2014" name="Nat. Genet.">
        <title>Whole-genome sequence of a flatfish provides insights into ZW sex chromosome evolution and adaptation to a benthic lifestyle.</title>
        <authorList>
            <person name="Chen S."/>
            <person name="Zhang G."/>
            <person name="Shao C."/>
            <person name="Huang Q."/>
            <person name="Liu G."/>
            <person name="Zhang P."/>
            <person name="Song W."/>
            <person name="An N."/>
            <person name="Chalopin D."/>
            <person name="Volff J.N."/>
            <person name="Hong Y."/>
            <person name="Li Q."/>
            <person name="Sha Z."/>
            <person name="Zhou H."/>
            <person name="Xie M."/>
            <person name="Yu Q."/>
            <person name="Liu Y."/>
            <person name="Xiang H."/>
            <person name="Wang N."/>
            <person name="Wu K."/>
            <person name="Yang C."/>
            <person name="Zhou Q."/>
            <person name="Liao X."/>
            <person name="Yang L."/>
            <person name="Hu Q."/>
            <person name="Zhang J."/>
            <person name="Meng L."/>
            <person name="Jin L."/>
            <person name="Tian Y."/>
            <person name="Lian J."/>
            <person name="Yang J."/>
            <person name="Miao G."/>
            <person name="Liu S."/>
            <person name="Liang Z."/>
            <person name="Yan F."/>
            <person name="Li Y."/>
            <person name="Sun B."/>
            <person name="Zhang H."/>
            <person name="Zhang J."/>
            <person name="Zhu Y."/>
            <person name="Du M."/>
            <person name="Zhao Y."/>
            <person name="Schartl M."/>
            <person name="Tang Q."/>
            <person name="Wang J."/>
        </authorList>
    </citation>
    <scope>NUCLEOTIDE SEQUENCE</scope>
</reference>
<protein>
    <submittedName>
        <fullName evidence="4">Coiled-coil domain containing 78</fullName>
    </submittedName>
</protein>
<sequence>METNAQQATINEVQKKLQALTEENRQLCDRNERLIAKVGYLEGRLGHLASSNTDLSCRLIQSEEEKLKISKELVEEKLQTNRFREHFEEEKFELKNKILTKDSTIAELQLERDQLSRELQSVEARLKVGDKSGQELTEEFTSLKNSYLVLMDAHKKELANSENLSKELLTLAQAQDALRRQLEEQQQSVNTTTQGLHGELERVKALISNMSCNRVQPEDLAALDQEQKTLLGNQGEMKEMLQSLRDSYQEQQRKLEEKVAAMSRERQENRELIRNSQKRLSGQSAALLCYQNQVKEVEEQNSQLQLQVKELNEEYRARLVCYIQDLTLYVDGLGEGKSPAGTKMRTSVENMLQDVRSTYRVREEQLTSAARSYKKRLQKIARTHQALLIMYRVQREQILARPDTGLDPGPPEAEFSLEQSELRGDTETELQHLRQDKARLEMELQASREEMAALKVPFENTPSSQGTVRVQQMCEESWLDMRTQLRELTDSTLLDSEKERAALLSRAAVAEAQVSELQDYVNNHLSRYKQEIEHLRRLHRGKVAGPAHCTFITAVVLLILLCLYERSPPPTPPALSSCPNTFSLEKKMPGMFAKLMSISRGGEKKGQ</sequence>
<feature type="region of interest" description="Disordered" evidence="2">
    <location>
        <begin position="401"/>
        <end position="424"/>
    </location>
</feature>
<dbReference type="InParanoid" id="A0A3P8VS60"/>
<dbReference type="GO" id="GO:0048741">
    <property type="term" value="P:skeletal muscle fiber development"/>
    <property type="evidence" value="ECO:0007669"/>
    <property type="project" value="Ensembl"/>
</dbReference>
<reference evidence="4" key="2">
    <citation type="submission" date="2025-08" db="UniProtKB">
        <authorList>
            <consortium name="Ensembl"/>
        </authorList>
    </citation>
    <scope>IDENTIFICATION</scope>
</reference>
<dbReference type="PANTHER" id="PTHR22106:SF5">
    <property type="entry name" value="COILED-COIL DOMAIN-CONTAINING PROTEIN 78"/>
    <property type="match status" value="1"/>
</dbReference>
<organism evidence="4 5">
    <name type="scientific">Cynoglossus semilaevis</name>
    <name type="common">Tongue sole</name>
    <dbReference type="NCBI Taxonomy" id="244447"/>
    <lineage>
        <taxon>Eukaryota</taxon>
        <taxon>Metazoa</taxon>
        <taxon>Chordata</taxon>
        <taxon>Craniata</taxon>
        <taxon>Vertebrata</taxon>
        <taxon>Euteleostomi</taxon>
        <taxon>Actinopterygii</taxon>
        <taxon>Neopterygii</taxon>
        <taxon>Teleostei</taxon>
        <taxon>Neoteleostei</taxon>
        <taxon>Acanthomorphata</taxon>
        <taxon>Carangaria</taxon>
        <taxon>Pleuronectiformes</taxon>
        <taxon>Pleuronectoidei</taxon>
        <taxon>Cynoglossidae</taxon>
        <taxon>Cynoglossinae</taxon>
        <taxon>Cynoglossus</taxon>
    </lineage>
</organism>
<dbReference type="InterPro" id="IPR039873">
    <property type="entry name" value="CCDC78"/>
</dbReference>
<proteinExistence type="predicted"/>
<evidence type="ECO:0000256" key="1">
    <source>
        <dbReference type="SAM" id="Coils"/>
    </source>
</evidence>
<keyword evidence="1" id="KW-0175">Coiled coil</keyword>
<evidence type="ECO:0000313" key="5">
    <source>
        <dbReference type="Proteomes" id="UP000265120"/>
    </source>
</evidence>
<accession>A0A3P8VS60</accession>
<evidence type="ECO:0000313" key="4">
    <source>
        <dbReference type="Ensembl" id="ENSCSEP00000018033.1"/>
    </source>
</evidence>
<dbReference type="InterPro" id="IPR029329">
    <property type="entry name" value="DUF4472"/>
</dbReference>
<keyword evidence="5" id="KW-1185">Reference proteome</keyword>
<reference evidence="4" key="3">
    <citation type="submission" date="2025-09" db="UniProtKB">
        <authorList>
            <consortium name="Ensembl"/>
        </authorList>
    </citation>
    <scope>IDENTIFICATION</scope>
</reference>
<dbReference type="GO" id="GO:0005737">
    <property type="term" value="C:cytoplasm"/>
    <property type="evidence" value="ECO:0007669"/>
    <property type="project" value="TreeGrafter"/>
</dbReference>
<feature type="coiled-coil region" evidence="1">
    <location>
        <begin position="238"/>
        <end position="314"/>
    </location>
</feature>
<name>A0A3P8VS60_CYNSE</name>
<feature type="domain" description="DUF4472" evidence="3">
    <location>
        <begin position="62"/>
        <end position="168"/>
    </location>
</feature>
<dbReference type="GeneTree" id="ENSGT00390000013678"/>
<dbReference type="Ensembl" id="ENSCSET00000018255.1">
    <property type="protein sequence ID" value="ENSCSEP00000018033.1"/>
    <property type="gene ID" value="ENSCSEG00000011568.1"/>
</dbReference>
<dbReference type="OMA" id="WAGTSKK"/>
<evidence type="ECO:0000256" key="2">
    <source>
        <dbReference type="SAM" id="MobiDB-lite"/>
    </source>
</evidence>
<dbReference type="AlphaFoldDB" id="A0A3P8VS60"/>
<dbReference type="Proteomes" id="UP000265120">
    <property type="component" value="Chromosome 8"/>
</dbReference>
<feature type="coiled-coil region" evidence="1">
    <location>
        <begin position="3"/>
        <end position="80"/>
    </location>
</feature>